<dbReference type="VEuPathDB" id="FungiDB:CPSG_06125"/>
<protein>
    <submittedName>
        <fullName evidence="1">Predicted protein</fullName>
    </submittedName>
</protein>
<evidence type="ECO:0000313" key="1">
    <source>
        <dbReference type="EMBL" id="EFW17682.1"/>
    </source>
</evidence>
<organism evidence="2">
    <name type="scientific">Coccidioides posadasii (strain RMSCC 757 / Silveira)</name>
    <name type="common">Valley fever fungus</name>
    <dbReference type="NCBI Taxonomy" id="443226"/>
    <lineage>
        <taxon>Eukaryota</taxon>
        <taxon>Fungi</taxon>
        <taxon>Dikarya</taxon>
        <taxon>Ascomycota</taxon>
        <taxon>Pezizomycotina</taxon>
        <taxon>Eurotiomycetes</taxon>
        <taxon>Eurotiomycetidae</taxon>
        <taxon>Onygenales</taxon>
        <taxon>Onygenaceae</taxon>
        <taxon>Coccidioides</taxon>
    </lineage>
</organism>
<reference evidence="2" key="2">
    <citation type="submission" date="2010-03" db="EMBL/GenBank/DDBJ databases">
        <title>The genome sequence of Coccidioides posadasii strain Silveira.</title>
        <authorList>
            <consortium name="The Broad Institute Genome Sequencing Center for Infectious Disease"/>
            <person name="Neafsey D."/>
            <person name="Orbach M."/>
            <person name="Henn M.R."/>
            <person name="Cole G.T."/>
            <person name="Galgiani J."/>
            <person name="Gardner M.J."/>
            <person name="Kirkland T.N."/>
            <person name="Taylor J.W."/>
            <person name="Young S.K."/>
            <person name="Zeng Q."/>
            <person name="Koehrsen M."/>
            <person name="Alvarado L."/>
            <person name="Berlin A."/>
            <person name="Borenstein D."/>
            <person name="Chapman S.B."/>
            <person name="Chen Z."/>
            <person name="Engels R."/>
            <person name="Freedman E."/>
            <person name="Gellesch M."/>
            <person name="Goldberg J."/>
            <person name="Griggs A."/>
            <person name="Gujja S."/>
            <person name="Heilman E."/>
            <person name="Heiman D."/>
            <person name="Howarth C."/>
            <person name="Jen D."/>
            <person name="Larson L."/>
            <person name="Mehta T."/>
            <person name="Neiman D."/>
            <person name="Park D."/>
            <person name="Pearson M."/>
            <person name="Richards J."/>
            <person name="Roberts A."/>
            <person name="Saif S."/>
            <person name="Shea T."/>
            <person name="Shenoy N."/>
            <person name="Sisk P."/>
            <person name="Stolte C."/>
            <person name="Sykes S."/>
            <person name="Walk T."/>
            <person name="White J."/>
            <person name="Yandava C."/>
            <person name="Haas B."/>
            <person name="Nusbaum C."/>
            <person name="Birren B."/>
        </authorList>
    </citation>
    <scope>NUCLEOTIDE SEQUENCE [LARGE SCALE GENOMIC DNA]</scope>
    <source>
        <strain evidence="2">RMSCC 757 / Silveira</strain>
    </source>
</reference>
<dbReference type="AlphaFoldDB" id="E9D8H3"/>
<accession>E9D8H3</accession>
<evidence type="ECO:0000313" key="2">
    <source>
        <dbReference type="Proteomes" id="UP000002497"/>
    </source>
</evidence>
<sequence>MGLQNPFQIDLAKPEAYMTRHTANALFPFTRNMHRSEVFHGCVCMIENKYIRKGWE</sequence>
<name>E9D8H3_COCPS</name>
<keyword evidence="2" id="KW-1185">Reference proteome</keyword>
<gene>
    <name evidence="1" type="ORF">CPSG_06125</name>
</gene>
<dbReference type="HOGENOM" id="CLU_3014046_0_0_1"/>
<reference evidence="2" key="1">
    <citation type="journal article" date="2010" name="Genome Res.">
        <title>Population genomic sequencing of Coccidioides fungi reveals recent hybridization and transposon control.</title>
        <authorList>
            <person name="Neafsey D.E."/>
            <person name="Barker B.M."/>
            <person name="Sharpton T.J."/>
            <person name="Stajich J.E."/>
            <person name="Park D.J."/>
            <person name="Whiston E."/>
            <person name="Hung C.-Y."/>
            <person name="McMahan C."/>
            <person name="White J."/>
            <person name="Sykes S."/>
            <person name="Heiman D."/>
            <person name="Young S."/>
            <person name="Zeng Q."/>
            <person name="Abouelleil A."/>
            <person name="Aftuck L."/>
            <person name="Bessette D."/>
            <person name="Brown A."/>
            <person name="FitzGerald M."/>
            <person name="Lui A."/>
            <person name="Macdonald J.P."/>
            <person name="Priest M."/>
            <person name="Orbach M.J."/>
            <person name="Galgiani J.N."/>
            <person name="Kirkland T.N."/>
            <person name="Cole G.T."/>
            <person name="Birren B.W."/>
            <person name="Henn M.R."/>
            <person name="Taylor J.W."/>
            <person name="Rounsley S.D."/>
        </authorList>
    </citation>
    <scope>NUCLEOTIDE SEQUENCE [LARGE SCALE GENOMIC DNA]</scope>
    <source>
        <strain evidence="2">RMSCC 757 / Silveira</strain>
    </source>
</reference>
<dbReference type="EMBL" id="GL636494">
    <property type="protein sequence ID" value="EFW17682.1"/>
    <property type="molecule type" value="Genomic_DNA"/>
</dbReference>
<dbReference type="Proteomes" id="UP000002497">
    <property type="component" value="Unassembled WGS sequence"/>
</dbReference>
<proteinExistence type="predicted"/>